<sequence length="531" mass="59781">MSLKWLPIRSKITLLSFSIVFFSLLLGGLILIGNIVELEEDEYGKRAMITAKTVAQLPDVIRHITEPNGWNEMDPIIEKIRIINNADYVTVLNMEKVRYSHPVKDMLGTVSKGEDAGPAFAEHSYISKAKGEVGMAVRAFAPIKNEQLEQVGVVVVGNVLPTMYETLFSLKNEILMIMFLTLLLGVIGSFFLAKHIKQQMFQLEPYEIARLLEERTATFHAMHEGVIAIDKHEIITIFNDKAKKMMNVHGDVIGKNIWDVIPDSRLPEILELDKPVFNQEVRVRGNVITSNRVPIKVNKQLVGAVAIFQDRTETTKMAEELTGVKEFVEALRVQAHEHSNKLHTIAGLIQLGNNEQALKYIFQLDEEKGSFVRFLNENILDDNLAGLLIGKVSRGKELGIEIVIDRKSHLSRFPQDLDHHDFVVLLGNLIENAMAALKTAEHREKRIDISIEQDEELCAILVEDNGHGISETNRQRIFENGFSTKKGFGLGLHLVKRIVEKGKGDMDVVSQQGEGTSFFISFPMNGLEEEE</sequence>
<dbReference type="Gene3D" id="1.10.287.130">
    <property type="match status" value="1"/>
</dbReference>
<dbReference type="InterPro" id="IPR005467">
    <property type="entry name" value="His_kinase_dom"/>
</dbReference>
<dbReference type="PANTHER" id="PTHR43547">
    <property type="entry name" value="TWO-COMPONENT HISTIDINE KINASE"/>
    <property type="match status" value="1"/>
</dbReference>
<dbReference type="SMART" id="SM00387">
    <property type="entry name" value="HATPase_c"/>
    <property type="match status" value="1"/>
</dbReference>
<dbReference type="InterPro" id="IPR004358">
    <property type="entry name" value="Sig_transdc_His_kin-like_C"/>
</dbReference>
<dbReference type="InterPro" id="IPR039506">
    <property type="entry name" value="SPOB_a"/>
</dbReference>
<dbReference type="RefSeq" id="WP_151534818.1">
    <property type="nucleotide sequence ID" value="NZ_WBOS01000004.1"/>
</dbReference>
<dbReference type="OrthoDB" id="9792686at2"/>
<keyword evidence="12" id="KW-0902">Two-component regulatory system</keyword>
<evidence type="ECO:0000256" key="3">
    <source>
        <dbReference type="ARBA" id="ARBA00012438"/>
    </source>
</evidence>
<dbReference type="SUPFAM" id="SSF55890">
    <property type="entry name" value="Sporulation response regulatory protein Spo0B"/>
    <property type="match status" value="1"/>
</dbReference>
<organism evidence="16 17">
    <name type="scientific">Cytobacillus depressus</name>
    <dbReference type="NCBI Taxonomy" id="1602942"/>
    <lineage>
        <taxon>Bacteria</taxon>
        <taxon>Bacillati</taxon>
        <taxon>Bacillota</taxon>
        <taxon>Bacilli</taxon>
        <taxon>Bacillales</taxon>
        <taxon>Bacillaceae</taxon>
        <taxon>Cytobacillus</taxon>
    </lineage>
</organism>
<accession>A0A6L3V9H4</accession>
<comment type="caution">
    <text evidence="16">The sequence shown here is derived from an EMBL/GenBank/DDBJ whole genome shotgun (WGS) entry which is preliminary data.</text>
</comment>
<dbReference type="InterPro" id="IPR016120">
    <property type="entry name" value="Sig_transdc_His_kin_SpoOB"/>
</dbReference>
<dbReference type="Proteomes" id="UP000481030">
    <property type="component" value="Unassembled WGS sequence"/>
</dbReference>
<dbReference type="AlphaFoldDB" id="A0A6L3V9H4"/>
<dbReference type="PANTHER" id="PTHR43547:SF10">
    <property type="entry name" value="SENSOR HISTIDINE KINASE DCUS"/>
    <property type="match status" value="1"/>
</dbReference>
<name>A0A6L3V9H4_9BACI</name>
<dbReference type="Pfam" id="PF17203">
    <property type="entry name" value="sCache_3_2"/>
    <property type="match status" value="1"/>
</dbReference>
<dbReference type="Pfam" id="PF14689">
    <property type="entry name" value="SPOB_a"/>
    <property type="match status" value="1"/>
</dbReference>
<evidence type="ECO:0000259" key="15">
    <source>
        <dbReference type="PROSITE" id="PS50109"/>
    </source>
</evidence>
<evidence type="ECO:0000256" key="2">
    <source>
        <dbReference type="ARBA" id="ARBA00004651"/>
    </source>
</evidence>
<keyword evidence="8" id="KW-0547">Nucleotide-binding</keyword>
<evidence type="ECO:0000256" key="10">
    <source>
        <dbReference type="ARBA" id="ARBA00022840"/>
    </source>
</evidence>
<keyword evidence="13 14" id="KW-0472">Membrane</keyword>
<dbReference type="Gene3D" id="3.30.565.10">
    <property type="entry name" value="Histidine kinase-like ATPase, C-terminal domain"/>
    <property type="match status" value="1"/>
</dbReference>
<dbReference type="InterPro" id="IPR029151">
    <property type="entry name" value="Sensor-like_sf"/>
</dbReference>
<keyword evidence="4" id="KW-1003">Cell membrane</keyword>
<dbReference type="SMART" id="SM00091">
    <property type="entry name" value="PAS"/>
    <property type="match status" value="1"/>
</dbReference>
<keyword evidence="5" id="KW-0597">Phosphoprotein</keyword>
<keyword evidence="9 16" id="KW-0418">Kinase</keyword>
<keyword evidence="7 14" id="KW-0812">Transmembrane</keyword>
<dbReference type="EMBL" id="WBOS01000004">
    <property type="protein sequence ID" value="KAB2336017.1"/>
    <property type="molecule type" value="Genomic_DNA"/>
</dbReference>
<feature type="transmembrane region" description="Helical" evidence="14">
    <location>
        <begin position="174"/>
        <end position="193"/>
    </location>
</feature>
<evidence type="ECO:0000256" key="9">
    <source>
        <dbReference type="ARBA" id="ARBA00022777"/>
    </source>
</evidence>
<dbReference type="GO" id="GO:0005886">
    <property type="term" value="C:plasma membrane"/>
    <property type="evidence" value="ECO:0007669"/>
    <property type="project" value="UniProtKB-SubCell"/>
</dbReference>
<dbReference type="Gene3D" id="3.30.450.20">
    <property type="entry name" value="PAS domain"/>
    <property type="match status" value="2"/>
</dbReference>
<evidence type="ECO:0000256" key="5">
    <source>
        <dbReference type="ARBA" id="ARBA00022553"/>
    </source>
</evidence>
<dbReference type="Pfam" id="PF13426">
    <property type="entry name" value="PAS_9"/>
    <property type="match status" value="1"/>
</dbReference>
<dbReference type="EC" id="2.7.13.3" evidence="3"/>
<evidence type="ECO:0000256" key="12">
    <source>
        <dbReference type="ARBA" id="ARBA00023012"/>
    </source>
</evidence>
<proteinExistence type="predicted"/>
<dbReference type="InterPro" id="IPR035965">
    <property type="entry name" value="PAS-like_dom_sf"/>
</dbReference>
<dbReference type="CDD" id="cd00130">
    <property type="entry name" value="PAS"/>
    <property type="match status" value="1"/>
</dbReference>
<evidence type="ECO:0000313" key="16">
    <source>
        <dbReference type="EMBL" id="KAB2336017.1"/>
    </source>
</evidence>
<gene>
    <name evidence="16" type="ORF">F7731_10890</name>
</gene>
<evidence type="ECO:0000256" key="4">
    <source>
        <dbReference type="ARBA" id="ARBA00022475"/>
    </source>
</evidence>
<keyword evidence="10" id="KW-0067">ATP-binding</keyword>
<keyword evidence="17" id="KW-1185">Reference proteome</keyword>
<dbReference type="InterPro" id="IPR036890">
    <property type="entry name" value="HATPase_C_sf"/>
</dbReference>
<evidence type="ECO:0000256" key="8">
    <source>
        <dbReference type="ARBA" id="ARBA00022741"/>
    </source>
</evidence>
<dbReference type="InterPro" id="IPR003594">
    <property type="entry name" value="HATPase_dom"/>
</dbReference>
<comment type="catalytic activity">
    <reaction evidence="1">
        <text>ATP + protein L-histidine = ADP + protein N-phospho-L-histidine.</text>
        <dbReference type="EC" id="2.7.13.3"/>
    </reaction>
</comment>
<dbReference type="GO" id="GO:0005524">
    <property type="term" value="F:ATP binding"/>
    <property type="evidence" value="ECO:0007669"/>
    <property type="project" value="UniProtKB-KW"/>
</dbReference>
<dbReference type="Pfam" id="PF02518">
    <property type="entry name" value="HATPase_c"/>
    <property type="match status" value="1"/>
</dbReference>
<evidence type="ECO:0000256" key="11">
    <source>
        <dbReference type="ARBA" id="ARBA00022989"/>
    </source>
</evidence>
<dbReference type="InterPro" id="IPR000014">
    <property type="entry name" value="PAS"/>
</dbReference>
<dbReference type="SUPFAM" id="SSF103190">
    <property type="entry name" value="Sensory domain-like"/>
    <property type="match status" value="1"/>
</dbReference>
<evidence type="ECO:0000256" key="13">
    <source>
        <dbReference type="ARBA" id="ARBA00023136"/>
    </source>
</evidence>
<dbReference type="GO" id="GO:0000155">
    <property type="term" value="F:phosphorelay sensor kinase activity"/>
    <property type="evidence" value="ECO:0007669"/>
    <property type="project" value="InterPro"/>
</dbReference>
<evidence type="ECO:0000256" key="7">
    <source>
        <dbReference type="ARBA" id="ARBA00022692"/>
    </source>
</evidence>
<evidence type="ECO:0000256" key="6">
    <source>
        <dbReference type="ARBA" id="ARBA00022679"/>
    </source>
</evidence>
<evidence type="ECO:0000256" key="14">
    <source>
        <dbReference type="SAM" id="Phobius"/>
    </source>
</evidence>
<keyword evidence="6" id="KW-0808">Transferase</keyword>
<dbReference type="PRINTS" id="PR00344">
    <property type="entry name" value="BCTRLSENSOR"/>
</dbReference>
<protein>
    <recommendedName>
        <fullName evidence="3">histidine kinase</fullName>
        <ecNumber evidence="3">2.7.13.3</ecNumber>
    </recommendedName>
</protein>
<dbReference type="InterPro" id="IPR033463">
    <property type="entry name" value="sCache_3"/>
</dbReference>
<evidence type="ECO:0000313" key="17">
    <source>
        <dbReference type="Proteomes" id="UP000481030"/>
    </source>
</evidence>
<keyword evidence="11 14" id="KW-1133">Transmembrane helix</keyword>
<comment type="subcellular location">
    <subcellularLocation>
        <location evidence="2">Cell membrane</location>
        <topology evidence="2">Multi-pass membrane protein</topology>
    </subcellularLocation>
</comment>
<dbReference type="SUPFAM" id="SSF55874">
    <property type="entry name" value="ATPase domain of HSP90 chaperone/DNA topoisomerase II/histidine kinase"/>
    <property type="match status" value="1"/>
</dbReference>
<dbReference type="SUPFAM" id="SSF55785">
    <property type="entry name" value="PYP-like sensor domain (PAS domain)"/>
    <property type="match status" value="1"/>
</dbReference>
<feature type="domain" description="Histidine kinase" evidence="15">
    <location>
        <begin position="333"/>
        <end position="526"/>
    </location>
</feature>
<feature type="transmembrane region" description="Helical" evidence="14">
    <location>
        <begin position="12"/>
        <end position="36"/>
    </location>
</feature>
<dbReference type="PROSITE" id="PS50109">
    <property type="entry name" value="HIS_KIN"/>
    <property type="match status" value="1"/>
</dbReference>
<evidence type="ECO:0000256" key="1">
    <source>
        <dbReference type="ARBA" id="ARBA00000085"/>
    </source>
</evidence>
<reference evidence="16 17" key="1">
    <citation type="journal article" date="2016" name="Antonie Van Leeuwenhoek">
        <title>Bacillus depressus sp. nov., isolated from soil of a sunflower field.</title>
        <authorList>
            <person name="Wei X."/>
            <person name="Xin D."/>
            <person name="Xin Y."/>
            <person name="Zhang H."/>
            <person name="Wang T."/>
            <person name="Zhang J."/>
        </authorList>
    </citation>
    <scope>NUCLEOTIDE SEQUENCE [LARGE SCALE GENOMIC DNA]</scope>
    <source>
        <strain evidence="16 17">BZ1</strain>
    </source>
</reference>